<evidence type="ECO:0000313" key="2">
    <source>
        <dbReference type="Proteomes" id="UP001219537"/>
    </source>
</evidence>
<evidence type="ECO:0000313" key="1">
    <source>
        <dbReference type="EMBL" id="WDG10203.1"/>
    </source>
</evidence>
<protein>
    <submittedName>
        <fullName evidence="1">Uncharacterized protein</fullName>
    </submittedName>
</protein>
<accession>A0AAQ2Y187</accession>
<name>A0AAQ2Y187_9VIBR</name>
<organism evidence="1 2">
    <name type="scientific">Vibrio campbellii</name>
    <dbReference type="NCBI Taxonomy" id="680"/>
    <lineage>
        <taxon>Bacteria</taxon>
        <taxon>Pseudomonadati</taxon>
        <taxon>Pseudomonadota</taxon>
        <taxon>Gammaproteobacteria</taxon>
        <taxon>Vibrionales</taxon>
        <taxon>Vibrionaceae</taxon>
        <taxon>Vibrio</taxon>
    </lineage>
</organism>
<reference evidence="1" key="1">
    <citation type="submission" date="2023-02" db="EMBL/GenBank/DDBJ databases">
        <title>Isolation, identification, and genome analysis of Vibrio campbellii in the Penaeus vannamei larvae stage.</title>
        <authorList>
            <person name="Huang T."/>
            <person name="Zhang B."/>
        </authorList>
    </citation>
    <scope>NUCLEOTIDE SEQUENCE</scope>
    <source>
        <strain evidence="1">20220413_1</strain>
    </source>
</reference>
<dbReference type="Proteomes" id="UP001219537">
    <property type="component" value="Chromosome 2"/>
</dbReference>
<gene>
    <name evidence="1" type="ORF">PUN50_22775</name>
</gene>
<dbReference type="AlphaFoldDB" id="A0AAQ2Y187"/>
<dbReference type="RefSeq" id="WP_274291364.1">
    <property type="nucleotide sequence ID" value="NZ_CP117989.1"/>
</dbReference>
<sequence length="307" mass="35696">MKDKQDIFGKAKFDVEHAIDMYASSFFTLPAEFIYEKEALEQYKDVISRCHIYIIGFLPEIDFDGAEQVERNLKLKFIVVDEPVELEFPLPEGVNLKVEDGCYLLEHDSDPDKRGWWNELEMQKMVCELGKELQFDIKYIGQAYGSDGKRNALDRLLKHETLQKISLKGVPKGYRLSLLLLEVQPDNRLISVFNPFAQEKDEDGERIRAGLDKLRNTTEAERISLYEAALIRYFSPEFNIEFKNSFPSTNLKLLQDCYEKDFSAVIAQICIDELPFRLCSESVEPKVYHISKHPLHKAEDRDAFFCK</sequence>
<dbReference type="EMBL" id="CP117989">
    <property type="protein sequence ID" value="WDG10203.1"/>
    <property type="molecule type" value="Genomic_DNA"/>
</dbReference>
<proteinExistence type="predicted"/>